<dbReference type="PANTHER" id="PTHR42770">
    <property type="entry name" value="AMINO ACID TRANSPORTER-RELATED"/>
    <property type="match status" value="1"/>
</dbReference>
<feature type="transmembrane region" description="Helical" evidence="5">
    <location>
        <begin position="436"/>
        <end position="454"/>
    </location>
</feature>
<dbReference type="Proteomes" id="UP000184440">
    <property type="component" value="Unassembled WGS sequence"/>
</dbReference>
<feature type="transmembrane region" description="Helical" evidence="5">
    <location>
        <begin position="286"/>
        <end position="309"/>
    </location>
</feature>
<proteinExistence type="predicted"/>
<dbReference type="GO" id="GO:0016020">
    <property type="term" value="C:membrane"/>
    <property type="evidence" value="ECO:0007669"/>
    <property type="project" value="UniProtKB-SubCell"/>
</dbReference>
<gene>
    <name evidence="7" type="ORF">SAMN05443668_103263</name>
</gene>
<name>A0A1M7PE78_9ACTN</name>
<accession>A0A1M7PE78</accession>
<dbReference type="STRING" id="134849.SAMN05443668_103263"/>
<feature type="transmembrane region" description="Helical" evidence="5">
    <location>
        <begin position="355"/>
        <end position="383"/>
    </location>
</feature>
<feature type="domain" description="Amino acid permease/ SLC12A" evidence="6">
    <location>
        <begin position="17"/>
        <end position="381"/>
    </location>
</feature>
<sequence length="463" mass="48068">MQLTLLLVMTHSPLLLIWAAVSSIYQIGGVVATPLVLLLAGALLFVFSIGYGGIARRVRYQGGFYAFVRRGLGGPAALVVATVAMAAYLLQLAVLQVYFATALSALVDMTFEVQAPGAIGVAIVVCCALGLGLLRFGTMMRFLLGLAALQVVALLWLTFTALSRPADGALSGAGLNPSWLLTGSFGLALCMALTAFVGSETGAFYAGEVDRPERTIPLATSLGYVVTTGVLVVSAWALSVAAGPESIVYLARSFADPRITEAVPLAVPVIGGLVDANQLEGAMRSLLVVLVLGTLASVSALNGGASRLLSAIADNGHLPHRFAGRNGVPTVARLVGPLVGGVIALAVVARDDRGITLVLAVTAGVCMLAVLATTSLATTNWFLRRDDEETGFFGWEGHVTAAGVTAVAMTCVLLFASSRLPGALSPYSRTLPTWFPFAYLIATALGGLLWGMTVRHRKYSSDG</sequence>
<dbReference type="Pfam" id="PF00324">
    <property type="entry name" value="AA_permease"/>
    <property type="match status" value="1"/>
</dbReference>
<evidence type="ECO:0000256" key="2">
    <source>
        <dbReference type="ARBA" id="ARBA00022692"/>
    </source>
</evidence>
<feature type="transmembrane region" description="Helical" evidence="5">
    <location>
        <begin position="330"/>
        <end position="349"/>
    </location>
</feature>
<dbReference type="AlphaFoldDB" id="A0A1M7PE78"/>
<feature type="transmembrane region" description="Helical" evidence="5">
    <location>
        <begin position="76"/>
        <end position="101"/>
    </location>
</feature>
<feature type="transmembrane region" description="Helical" evidence="5">
    <location>
        <begin position="179"/>
        <end position="197"/>
    </location>
</feature>
<dbReference type="InterPro" id="IPR050367">
    <property type="entry name" value="APC_superfamily"/>
</dbReference>
<dbReference type="GO" id="GO:0055085">
    <property type="term" value="P:transmembrane transport"/>
    <property type="evidence" value="ECO:0007669"/>
    <property type="project" value="InterPro"/>
</dbReference>
<dbReference type="EMBL" id="FRCS01000003">
    <property type="protein sequence ID" value="SHN15270.1"/>
    <property type="molecule type" value="Genomic_DNA"/>
</dbReference>
<evidence type="ECO:0000256" key="3">
    <source>
        <dbReference type="ARBA" id="ARBA00022989"/>
    </source>
</evidence>
<feature type="transmembrane region" description="Helical" evidence="5">
    <location>
        <begin position="113"/>
        <end position="134"/>
    </location>
</feature>
<keyword evidence="2 5" id="KW-0812">Transmembrane</keyword>
<evidence type="ECO:0000313" key="8">
    <source>
        <dbReference type="Proteomes" id="UP000184440"/>
    </source>
</evidence>
<evidence type="ECO:0000256" key="5">
    <source>
        <dbReference type="SAM" id="Phobius"/>
    </source>
</evidence>
<dbReference type="PIRSF" id="PIRSF006060">
    <property type="entry name" value="AA_transporter"/>
    <property type="match status" value="1"/>
</dbReference>
<evidence type="ECO:0000313" key="7">
    <source>
        <dbReference type="EMBL" id="SHN15270.1"/>
    </source>
</evidence>
<keyword evidence="8" id="KW-1185">Reference proteome</keyword>
<dbReference type="InterPro" id="IPR004841">
    <property type="entry name" value="AA-permease/SLC12A_dom"/>
</dbReference>
<keyword evidence="3 5" id="KW-1133">Transmembrane helix</keyword>
<keyword evidence="4 5" id="KW-0472">Membrane</keyword>
<comment type="subcellular location">
    <subcellularLocation>
        <location evidence="1">Membrane</location>
        <topology evidence="1">Multi-pass membrane protein</topology>
    </subcellularLocation>
</comment>
<dbReference type="PANTHER" id="PTHR42770:SF16">
    <property type="entry name" value="AMINO ACID PERMEASE"/>
    <property type="match status" value="1"/>
</dbReference>
<evidence type="ECO:0000256" key="1">
    <source>
        <dbReference type="ARBA" id="ARBA00004141"/>
    </source>
</evidence>
<reference evidence="7 8" key="1">
    <citation type="submission" date="2016-11" db="EMBL/GenBank/DDBJ databases">
        <authorList>
            <person name="Jaros S."/>
            <person name="Januszkiewicz K."/>
            <person name="Wedrychowicz H."/>
        </authorList>
    </citation>
    <scope>NUCLEOTIDE SEQUENCE [LARGE SCALE GENOMIC DNA]</scope>
    <source>
        <strain evidence="7 8">DSM 46144</strain>
    </source>
</reference>
<feature type="transmembrane region" description="Helical" evidence="5">
    <location>
        <begin position="35"/>
        <end position="55"/>
    </location>
</feature>
<organism evidence="7 8">
    <name type="scientific">Cryptosporangium aurantiacum</name>
    <dbReference type="NCBI Taxonomy" id="134849"/>
    <lineage>
        <taxon>Bacteria</taxon>
        <taxon>Bacillati</taxon>
        <taxon>Actinomycetota</taxon>
        <taxon>Actinomycetes</taxon>
        <taxon>Cryptosporangiales</taxon>
        <taxon>Cryptosporangiaceae</taxon>
        <taxon>Cryptosporangium</taxon>
    </lineage>
</organism>
<feature type="transmembrane region" description="Helical" evidence="5">
    <location>
        <begin position="218"/>
        <end position="238"/>
    </location>
</feature>
<protein>
    <submittedName>
        <fullName evidence="7">Amino acid transporter</fullName>
    </submittedName>
</protein>
<dbReference type="Gene3D" id="1.20.1740.10">
    <property type="entry name" value="Amino acid/polyamine transporter I"/>
    <property type="match status" value="1"/>
</dbReference>
<feature type="transmembrane region" description="Helical" evidence="5">
    <location>
        <begin position="141"/>
        <end position="159"/>
    </location>
</feature>
<feature type="transmembrane region" description="Helical" evidence="5">
    <location>
        <begin position="395"/>
        <end position="416"/>
    </location>
</feature>
<evidence type="ECO:0000259" key="6">
    <source>
        <dbReference type="Pfam" id="PF00324"/>
    </source>
</evidence>
<evidence type="ECO:0000256" key="4">
    <source>
        <dbReference type="ARBA" id="ARBA00023136"/>
    </source>
</evidence>